<dbReference type="AlphaFoldDB" id="A0A1Y1W719"/>
<dbReference type="PANTHER" id="PTHR44167:SF24">
    <property type="entry name" value="SERINE_THREONINE-PROTEIN KINASE CHK2"/>
    <property type="match status" value="1"/>
</dbReference>
<dbReference type="GO" id="GO:0004674">
    <property type="term" value="F:protein serine/threonine kinase activity"/>
    <property type="evidence" value="ECO:0007669"/>
    <property type="project" value="TreeGrafter"/>
</dbReference>
<accession>A0A1Y1W719</accession>
<dbReference type="SUPFAM" id="SSF56112">
    <property type="entry name" value="Protein kinase-like (PK-like)"/>
    <property type="match status" value="1"/>
</dbReference>
<name>A0A1Y1W719_9FUNG</name>
<dbReference type="Proteomes" id="UP000193922">
    <property type="component" value="Unassembled WGS sequence"/>
</dbReference>
<dbReference type="InterPro" id="IPR000719">
    <property type="entry name" value="Prot_kinase_dom"/>
</dbReference>
<dbReference type="OrthoDB" id="4062651at2759"/>
<comment type="caution">
    <text evidence="3">The sequence shown here is derived from an EMBL/GenBank/DDBJ whole genome shotgun (WGS) entry which is preliminary data.</text>
</comment>
<evidence type="ECO:0000313" key="4">
    <source>
        <dbReference type="Proteomes" id="UP000193922"/>
    </source>
</evidence>
<dbReference type="PANTHER" id="PTHR44167">
    <property type="entry name" value="OVARIAN-SPECIFIC SERINE/THREONINE-PROTEIN KINASE LOK-RELATED"/>
    <property type="match status" value="1"/>
</dbReference>
<dbReference type="GO" id="GO:0044773">
    <property type="term" value="P:mitotic DNA damage checkpoint signaling"/>
    <property type="evidence" value="ECO:0007669"/>
    <property type="project" value="TreeGrafter"/>
</dbReference>
<evidence type="ECO:0000259" key="2">
    <source>
        <dbReference type="PROSITE" id="PS50011"/>
    </source>
</evidence>
<feature type="region of interest" description="Disordered" evidence="1">
    <location>
        <begin position="221"/>
        <end position="243"/>
    </location>
</feature>
<dbReference type="SMART" id="SM00220">
    <property type="entry name" value="S_TKc"/>
    <property type="match status" value="1"/>
</dbReference>
<evidence type="ECO:0000313" key="3">
    <source>
        <dbReference type="EMBL" id="ORX69165.1"/>
    </source>
</evidence>
<dbReference type="RefSeq" id="XP_040742897.1">
    <property type="nucleotide sequence ID" value="XM_040883808.1"/>
</dbReference>
<feature type="compositionally biased region" description="Basic and acidic residues" evidence="1">
    <location>
        <begin position="221"/>
        <end position="233"/>
    </location>
</feature>
<evidence type="ECO:0000256" key="1">
    <source>
        <dbReference type="SAM" id="MobiDB-lite"/>
    </source>
</evidence>
<keyword evidence="4" id="KW-1185">Reference proteome</keyword>
<keyword evidence="3" id="KW-0418">Kinase</keyword>
<sequence length="243" mass="27142">MEIISALTVYTEGNTYHSLNFKDQEGNWYNKTSNEMVKFTPDIAGDRVDRTKLCPEYKGYKMASGSVEGKHVKTPISDYYALDNSYVVTMRNEIEAYEKLGSGHPNICKYHGCQVEDNLVTGIVLDEYSEPLEDAVIDSPQRLVEQLEDAVRYIHSVGVVHGDINPKNIMVHDGNLFLIDFDSCGADNPKCGSEGYMSPNYAKTEADDWYAVGKVKEFVMKSARSNDEPRGDRPQQGTAESAA</sequence>
<keyword evidence="3" id="KW-0808">Transferase</keyword>
<gene>
    <name evidence="3" type="ORF">DL89DRAFT_172279</name>
</gene>
<dbReference type="InterPro" id="IPR011009">
    <property type="entry name" value="Kinase-like_dom_sf"/>
</dbReference>
<dbReference type="Pfam" id="PF00069">
    <property type="entry name" value="Pkinase"/>
    <property type="match status" value="1"/>
</dbReference>
<feature type="domain" description="Protein kinase" evidence="2">
    <location>
        <begin position="1"/>
        <end position="243"/>
    </location>
</feature>
<dbReference type="GO" id="GO:0005524">
    <property type="term" value="F:ATP binding"/>
    <property type="evidence" value="ECO:0007669"/>
    <property type="project" value="InterPro"/>
</dbReference>
<dbReference type="PROSITE" id="PS50011">
    <property type="entry name" value="PROTEIN_KINASE_DOM"/>
    <property type="match status" value="1"/>
</dbReference>
<proteinExistence type="predicted"/>
<reference evidence="3 4" key="1">
    <citation type="submission" date="2016-07" db="EMBL/GenBank/DDBJ databases">
        <title>Pervasive Adenine N6-methylation of Active Genes in Fungi.</title>
        <authorList>
            <consortium name="DOE Joint Genome Institute"/>
            <person name="Mondo S.J."/>
            <person name="Dannebaum R.O."/>
            <person name="Kuo R.C."/>
            <person name="Labutti K."/>
            <person name="Haridas S."/>
            <person name="Kuo A."/>
            <person name="Salamov A."/>
            <person name="Ahrendt S.R."/>
            <person name="Lipzen A."/>
            <person name="Sullivan W."/>
            <person name="Andreopoulos W.B."/>
            <person name="Clum A."/>
            <person name="Lindquist E."/>
            <person name="Daum C."/>
            <person name="Ramamoorthy G.K."/>
            <person name="Gryganskyi A."/>
            <person name="Culley D."/>
            <person name="Magnuson J.K."/>
            <person name="James T.Y."/>
            <person name="O'Malley M.A."/>
            <person name="Stajich J.E."/>
            <person name="Spatafora J.W."/>
            <person name="Visel A."/>
            <person name="Grigoriev I.V."/>
        </authorList>
    </citation>
    <scope>NUCLEOTIDE SEQUENCE [LARGE SCALE GENOMIC DNA]</scope>
    <source>
        <strain evidence="3 4">ATCC 12442</strain>
    </source>
</reference>
<organism evidence="3 4">
    <name type="scientific">Linderina pennispora</name>
    <dbReference type="NCBI Taxonomy" id="61395"/>
    <lineage>
        <taxon>Eukaryota</taxon>
        <taxon>Fungi</taxon>
        <taxon>Fungi incertae sedis</taxon>
        <taxon>Zoopagomycota</taxon>
        <taxon>Kickxellomycotina</taxon>
        <taxon>Kickxellomycetes</taxon>
        <taxon>Kickxellales</taxon>
        <taxon>Kickxellaceae</taxon>
        <taxon>Linderina</taxon>
    </lineage>
</organism>
<dbReference type="STRING" id="61395.A0A1Y1W719"/>
<dbReference type="Gene3D" id="1.10.510.10">
    <property type="entry name" value="Transferase(Phosphotransferase) domain 1"/>
    <property type="match status" value="1"/>
</dbReference>
<dbReference type="GO" id="GO:0005634">
    <property type="term" value="C:nucleus"/>
    <property type="evidence" value="ECO:0007669"/>
    <property type="project" value="TreeGrafter"/>
</dbReference>
<dbReference type="EMBL" id="MCFD01000008">
    <property type="protein sequence ID" value="ORX69165.1"/>
    <property type="molecule type" value="Genomic_DNA"/>
</dbReference>
<dbReference type="GeneID" id="63800456"/>
<protein>
    <submittedName>
        <fullName evidence="3">Kinase-like protein</fullName>
    </submittedName>
</protein>